<protein>
    <submittedName>
        <fullName evidence="1">(rape) hypothetical protein</fullName>
    </submittedName>
</protein>
<dbReference type="AlphaFoldDB" id="A0A816IYP6"/>
<gene>
    <name evidence="1" type="ORF">DARMORV10_C09P06230.1</name>
</gene>
<dbReference type="Proteomes" id="UP001295469">
    <property type="component" value="Chromosome C09"/>
</dbReference>
<reference evidence="1" key="1">
    <citation type="submission" date="2021-01" db="EMBL/GenBank/DDBJ databases">
        <authorList>
            <consortium name="Genoscope - CEA"/>
            <person name="William W."/>
        </authorList>
    </citation>
    <scope>NUCLEOTIDE SEQUENCE</scope>
</reference>
<proteinExistence type="predicted"/>
<feature type="non-terminal residue" evidence="1">
    <location>
        <position position="72"/>
    </location>
</feature>
<dbReference type="EMBL" id="HG994373">
    <property type="protein sequence ID" value="CAF1716106.1"/>
    <property type="molecule type" value="Genomic_DNA"/>
</dbReference>
<name>A0A816IYP6_BRANA</name>
<accession>A0A816IYP6</accession>
<sequence length="72" mass="8773">MQDQVFWMSEMRRKICLWFGASMRYYEVICNLLDRSTKNVFVCDHDESYHLYVGVESSHMDVVRKILKRCQF</sequence>
<evidence type="ECO:0000313" key="1">
    <source>
        <dbReference type="EMBL" id="CAF1716106.1"/>
    </source>
</evidence>
<organism evidence="1">
    <name type="scientific">Brassica napus</name>
    <name type="common">Rape</name>
    <dbReference type="NCBI Taxonomy" id="3708"/>
    <lineage>
        <taxon>Eukaryota</taxon>
        <taxon>Viridiplantae</taxon>
        <taxon>Streptophyta</taxon>
        <taxon>Embryophyta</taxon>
        <taxon>Tracheophyta</taxon>
        <taxon>Spermatophyta</taxon>
        <taxon>Magnoliopsida</taxon>
        <taxon>eudicotyledons</taxon>
        <taxon>Gunneridae</taxon>
        <taxon>Pentapetalae</taxon>
        <taxon>rosids</taxon>
        <taxon>malvids</taxon>
        <taxon>Brassicales</taxon>
        <taxon>Brassicaceae</taxon>
        <taxon>Brassiceae</taxon>
        <taxon>Brassica</taxon>
    </lineage>
</organism>